<dbReference type="AlphaFoldDB" id="B7GUL4"/>
<feature type="region of interest" description="Disordered" evidence="1">
    <location>
        <begin position="34"/>
        <end position="54"/>
    </location>
</feature>
<name>B7GUL4_BIFLS</name>
<feature type="compositionally biased region" description="Basic and acidic residues" evidence="1">
    <location>
        <begin position="112"/>
        <end position="129"/>
    </location>
</feature>
<dbReference type="EMBL" id="CP001095">
    <property type="protein sequence ID" value="ACJ53160.1"/>
    <property type="molecule type" value="Genomic_DNA"/>
</dbReference>
<protein>
    <submittedName>
        <fullName evidence="2">IS3 family transposase</fullName>
    </submittedName>
</protein>
<evidence type="ECO:0000313" key="3">
    <source>
        <dbReference type="Proteomes" id="UP000001360"/>
    </source>
</evidence>
<evidence type="ECO:0000313" key="2">
    <source>
        <dbReference type="EMBL" id="ACJ53160.1"/>
    </source>
</evidence>
<dbReference type="Proteomes" id="UP000001360">
    <property type="component" value="Chromosome"/>
</dbReference>
<dbReference type="KEGG" id="bln:Blon_2098"/>
<proteinExistence type="predicted"/>
<gene>
    <name evidence="2" type="ordered locus">Blon_2098</name>
</gene>
<accession>B7GUL4</accession>
<organism evidence="2 3">
    <name type="scientific">Bifidobacterium longum subsp. infantis (strain ATCC 15697 / DSM 20088 / JCM 1222 / NCTC 11817 / S12)</name>
    <dbReference type="NCBI Taxonomy" id="391904"/>
    <lineage>
        <taxon>Bacteria</taxon>
        <taxon>Bacillati</taxon>
        <taxon>Actinomycetota</taxon>
        <taxon>Actinomycetes</taxon>
        <taxon>Bifidobacteriales</taxon>
        <taxon>Bifidobacteriaceae</taxon>
        <taxon>Bifidobacterium</taxon>
    </lineage>
</organism>
<feature type="region of interest" description="Disordered" evidence="1">
    <location>
        <begin position="81"/>
        <end position="135"/>
    </location>
</feature>
<reference evidence="2 3" key="1">
    <citation type="journal article" date="2008" name="Proc. Natl. Acad. Sci. U.S.A.">
        <title>The genome sequence of Bifidobacterium longum subsp. infantis reveals adaptations for milk utilization within the infant microbiome.</title>
        <authorList>
            <person name="Sela D.A."/>
            <person name="Chapman J."/>
            <person name="Adeuya A."/>
            <person name="Kim J.H."/>
            <person name="Chen F."/>
            <person name="Whitehead T.R."/>
            <person name="Lapidus A."/>
            <person name="Rokhsar D.S."/>
            <person name="Lebrilla C.B."/>
            <person name="German J.B."/>
            <person name="Price N.P."/>
            <person name="Richardson P.M."/>
            <person name="Mills D.A."/>
        </authorList>
    </citation>
    <scope>NUCLEOTIDE SEQUENCE [LARGE SCALE GENOMIC DNA]</scope>
    <source>
        <strain evidence="3">ATCC 15697 / DSM 20088 / JCM 1222 / NCTC 11817 / S12 [JGI]</strain>
    </source>
</reference>
<evidence type="ECO:0000256" key="1">
    <source>
        <dbReference type="SAM" id="MobiDB-lite"/>
    </source>
</evidence>
<sequence length="135" mass="15497">METERKDLVVFTPEERKRAVELYLTTSTTTAEAVEHLGHPTRRRLERRPAKDPRYVGHMAKPIIPWKPGGRRSNRYRAACAEASRPAARRGRERRGPLGQGASRGRHGRVAAQERERRAGRRDTVEAAARRLLRR</sequence>